<evidence type="ECO:0000313" key="5">
    <source>
        <dbReference type="Proteomes" id="UP000324209"/>
    </source>
</evidence>
<keyword evidence="1" id="KW-0677">Repeat</keyword>
<dbReference type="Pfam" id="PF13432">
    <property type="entry name" value="TPR_16"/>
    <property type="match status" value="1"/>
</dbReference>
<sequence>MAAQEKIDALKLYRQGAYEESVEVCLNELSAYDDSQIIPRMDSYTVLGWGLIRLGRYEEAVRYGEDALKWSRYDTRIIENLGEAHYYLGNHEKGLDYFQQYVSLNPTGDRIGQVYYYMGETYIRMGLYNHADIALSTAVYHVPSAARWWSRLGYAREGAEKVKTAELAYNQALILQSTLEEARKGLERIRQN</sequence>
<dbReference type="PROSITE" id="PS50005">
    <property type="entry name" value="TPR"/>
    <property type="match status" value="1"/>
</dbReference>
<protein>
    <submittedName>
        <fullName evidence="4">Tetratricopeptide repeat protein</fullName>
    </submittedName>
</protein>
<dbReference type="Proteomes" id="UP000324209">
    <property type="component" value="Chromosome"/>
</dbReference>
<dbReference type="OrthoDB" id="358925at2"/>
<evidence type="ECO:0000256" key="1">
    <source>
        <dbReference type="ARBA" id="ARBA00022737"/>
    </source>
</evidence>
<dbReference type="Gene3D" id="1.25.40.10">
    <property type="entry name" value="Tetratricopeptide repeat domain"/>
    <property type="match status" value="2"/>
</dbReference>
<name>A0A5C1QP48_9SPIO</name>
<dbReference type="PANTHER" id="PTHR44943:SF8">
    <property type="entry name" value="TPR REPEAT-CONTAINING PROTEIN MJ0263"/>
    <property type="match status" value="1"/>
</dbReference>
<dbReference type="InterPro" id="IPR011990">
    <property type="entry name" value="TPR-like_helical_dom_sf"/>
</dbReference>
<accession>A0A5C1QP48</accession>
<dbReference type="InterPro" id="IPR019734">
    <property type="entry name" value="TPR_rpt"/>
</dbReference>
<dbReference type="SMART" id="SM00028">
    <property type="entry name" value="TPR"/>
    <property type="match status" value="4"/>
</dbReference>
<dbReference type="AlphaFoldDB" id="A0A5C1QP48"/>
<evidence type="ECO:0000256" key="2">
    <source>
        <dbReference type="ARBA" id="ARBA00022803"/>
    </source>
</evidence>
<dbReference type="KEGG" id="ock:EXM22_08040"/>
<dbReference type="PANTHER" id="PTHR44943">
    <property type="entry name" value="CELLULOSE SYNTHASE OPERON PROTEIN C"/>
    <property type="match status" value="1"/>
</dbReference>
<reference evidence="4 5" key="1">
    <citation type="submission" date="2019-02" db="EMBL/GenBank/DDBJ databases">
        <title>Complete Genome Sequence and Methylome Analysis of free living Spirochaetas.</title>
        <authorList>
            <person name="Fomenkov A."/>
            <person name="Dubinina G."/>
            <person name="Leshcheva N."/>
            <person name="Mikheeva N."/>
            <person name="Grabovich M."/>
            <person name="Vincze T."/>
            <person name="Roberts R.J."/>
        </authorList>
    </citation>
    <scope>NUCLEOTIDE SEQUENCE [LARGE SCALE GENOMIC DNA]</scope>
    <source>
        <strain evidence="4 5">K2</strain>
    </source>
</reference>
<organism evidence="4 5">
    <name type="scientific">Oceanispirochaeta crateris</name>
    <dbReference type="NCBI Taxonomy" id="2518645"/>
    <lineage>
        <taxon>Bacteria</taxon>
        <taxon>Pseudomonadati</taxon>
        <taxon>Spirochaetota</taxon>
        <taxon>Spirochaetia</taxon>
        <taxon>Spirochaetales</taxon>
        <taxon>Spirochaetaceae</taxon>
        <taxon>Oceanispirochaeta</taxon>
    </lineage>
</organism>
<evidence type="ECO:0000313" key="4">
    <source>
        <dbReference type="EMBL" id="QEN09885.1"/>
    </source>
</evidence>
<keyword evidence="2 3" id="KW-0802">TPR repeat</keyword>
<evidence type="ECO:0000256" key="3">
    <source>
        <dbReference type="PROSITE-ProRule" id="PRU00339"/>
    </source>
</evidence>
<feature type="repeat" description="TPR" evidence="3">
    <location>
        <begin position="75"/>
        <end position="108"/>
    </location>
</feature>
<dbReference type="InterPro" id="IPR051685">
    <property type="entry name" value="Ycf3/AcsC/BcsC/TPR_MFPF"/>
</dbReference>
<gene>
    <name evidence="4" type="ORF">EXM22_08040</name>
</gene>
<dbReference type="SUPFAM" id="SSF48452">
    <property type="entry name" value="TPR-like"/>
    <property type="match status" value="1"/>
</dbReference>
<proteinExistence type="predicted"/>
<keyword evidence="5" id="KW-1185">Reference proteome</keyword>
<dbReference type="EMBL" id="CP036150">
    <property type="protein sequence ID" value="QEN09885.1"/>
    <property type="molecule type" value="Genomic_DNA"/>
</dbReference>